<protein>
    <recommendedName>
        <fullName evidence="5">Glycosyltransferase</fullName>
        <ecNumber evidence="5">2.4.1.-</ecNumber>
    </recommendedName>
</protein>
<dbReference type="InterPro" id="IPR050481">
    <property type="entry name" value="UDP-glycosyltransf_plant"/>
</dbReference>
<proteinExistence type="inferred from homology"/>
<dbReference type="Gene3D" id="3.40.50.2000">
    <property type="entry name" value="Glycogen Phosphorylase B"/>
    <property type="match status" value="2"/>
</dbReference>
<evidence type="ECO:0000256" key="4">
    <source>
        <dbReference type="RuleBase" id="RU003718"/>
    </source>
</evidence>
<dbReference type="PANTHER" id="PTHR48048:SF98">
    <property type="entry name" value="FLAVONOL 3-O-GLUCOSYLTRANSFERASE"/>
    <property type="match status" value="1"/>
</dbReference>
<dbReference type="CDD" id="cd03784">
    <property type="entry name" value="GT1_Gtf-like"/>
    <property type="match status" value="1"/>
</dbReference>
<evidence type="ECO:0000256" key="2">
    <source>
        <dbReference type="ARBA" id="ARBA00022679"/>
    </source>
</evidence>
<dbReference type="InterPro" id="IPR002213">
    <property type="entry name" value="UDP_glucos_trans"/>
</dbReference>
<comment type="similarity">
    <text evidence="1 4">Belongs to the UDP-glycosyltransferase family.</text>
</comment>
<keyword evidence="4" id="KW-0328">Glycosyltransferase</keyword>
<dbReference type="FunFam" id="3.40.50.2000:FF:000056">
    <property type="entry name" value="Glycosyltransferase"/>
    <property type="match status" value="1"/>
</dbReference>
<keyword evidence="2 4" id="KW-0808">Transferase</keyword>
<comment type="function">
    <text evidence="3">May glycosylate diterpenes or flavonols in leaves.</text>
</comment>
<dbReference type="Proteomes" id="UP000326396">
    <property type="component" value="Linkage Group LG4"/>
</dbReference>
<keyword evidence="7" id="KW-1185">Reference proteome</keyword>
<evidence type="ECO:0000256" key="3">
    <source>
        <dbReference type="ARBA" id="ARBA00053747"/>
    </source>
</evidence>
<reference evidence="6 7" key="1">
    <citation type="submission" date="2019-05" db="EMBL/GenBank/DDBJ databases">
        <title>Mikania micrantha, genome provides insights into the molecular mechanism of rapid growth.</title>
        <authorList>
            <person name="Liu B."/>
        </authorList>
    </citation>
    <scope>NUCLEOTIDE SEQUENCE [LARGE SCALE GENOMIC DNA]</scope>
    <source>
        <strain evidence="6">NLD-2019</strain>
        <tissue evidence="6">Leaf</tissue>
    </source>
</reference>
<dbReference type="InterPro" id="IPR035595">
    <property type="entry name" value="UDP_glycos_trans_CS"/>
</dbReference>
<gene>
    <name evidence="6" type="ORF">E3N88_26766</name>
</gene>
<name>A0A5N6MXG0_9ASTR</name>
<dbReference type="PROSITE" id="PS00375">
    <property type="entry name" value="UDPGT"/>
    <property type="match status" value="1"/>
</dbReference>
<dbReference type="PANTHER" id="PTHR48048">
    <property type="entry name" value="GLYCOSYLTRANSFERASE"/>
    <property type="match status" value="1"/>
</dbReference>
<accession>A0A5N6MXG0</accession>
<dbReference type="GO" id="GO:0035251">
    <property type="term" value="F:UDP-glucosyltransferase activity"/>
    <property type="evidence" value="ECO:0007669"/>
    <property type="project" value="InterPro"/>
</dbReference>
<sequence>MAELIFIPAPGLGHIMPTIEIAKVFVNRDQRLSVTVLVIKPPSSSSGSEVTAHFESLAKTNTINRISFIELPQDEAPPMRDLNSFVTSFNDFIKSHSKYVRNVVTDLKNRTGFGRLVGFVVDMFCTCMIDVANEFNVPTNVFFTSNAAFLGFKMFIQTLSEDMNQDVVALSNSDIVMSVPSFVKPLPTKVFWSILQTREGLEFALSSARKLKKVNAIMVNTFLELETHAIKSLSDDISIPPVYPVGPVINLEGGSRKPYDDDVIKWLDGQPPSSVVVLCFGSMGCFNEAQVKEIAHALEHSGHRFIWSLRRPPDKTTKVPSDHEDFRVVLPDGFLERTDGIGKVIGWAPQVALLAHNAVGGFVSHCGWNSLLESLWFGVPVATWPMYSEQQMNAFEMVVELGLAVEIKWDYAKDLFNPKAKTNVICAKEIENGIRRVMEDTKIRTKVKDMSVKSRATVVEGGSSYVAVGNIINNFMKTIS</sequence>
<evidence type="ECO:0000313" key="6">
    <source>
        <dbReference type="EMBL" id="KAD4178175.1"/>
    </source>
</evidence>
<evidence type="ECO:0000313" key="7">
    <source>
        <dbReference type="Proteomes" id="UP000326396"/>
    </source>
</evidence>
<organism evidence="6 7">
    <name type="scientific">Mikania micrantha</name>
    <name type="common">bitter vine</name>
    <dbReference type="NCBI Taxonomy" id="192012"/>
    <lineage>
        <taxon>Eukaryota</taxon>
        <taxon>Viridiplantae</taxon>
        <taxon>Streptophyta</taxon>
        <taxon>Embryophyta</taxon>
        <taxon>Tracheophyta</taxon>
        <taxon>Spermatophyta</taxon>
        <taxon>Magnoliopsida</taxon>
        <taxon>eudicotyledons</taxon>
        <taxon>Gunneridae</taxon>
        <taxon>Pentapetalae</taxon>
        <taxon>asterids</taxon>
        <taxon>campanulids</taxon>
        <taxon>Asterales</taxon>
        <taxon>Asteraceae</taxon>
        <taxon>Asteroideae</taxon>
        <taxon>Heliantheae alliance</taxon>
        <taxon>Eupatorieae</taxon>
        <taxon>Mikania</taxon>
    </lineage>
</organism>
<dbReference type="AlphaFoldDB" id="A0A5N6MXG0"/>
<dbReference type="OrthoDB" id="5835829at2759"/>
<evidence type="ECO:0000256" key="1">
    <source>
        <dbReference type="ARBA" id="ARBA00009995"/>
    </source>
</evidence>
<dbReference type="Pfam" id="PF00201">
    <property type="entry name" value="UDPGT"/>
    <property type="match status" value="1"/>
</dbReference>
<dbReference type="EMBL" id="SZYD01000014">
    <property type="protein sequence ID" value="KAD4178175.1"/>
    <property type="molecule type" value="Genomic_DNA"/>
</dbReference>
<dbReference type="EC" id="2.4.1.-" evidence="5"/>
<dbReference type="SUPFAM" id="SSF53756">
    <property type="entry name" value="UDP-Glycosyltransferase/glycogen phosphorylase"/>
    <property type="match status" value="1"/>
</dbReference>
<evidence type="ECO:0000256" key="5">
    <source>
        <dbReference type="RuleBase" id="RU362057"/>
    </source>
</evidence>
<comment type="caution">
    <text evidence="6">The sequence shown here is derived from an EMBL/GenBank/DDBJ whole genome shotgun (WGS) entry which is preliminary data.</text>
</comment>